<dbReference type="Proteomes" id="UP000001425">
    <property type="component" value="Chromosome"/>
</dbReference>
<organism evidence="2 3">
    <name type="scientific">Synechocystis sp. (strain ATCC 27184 / PCC 6803 / Kazusa)</name>
    <dbReference type="NCBI Taxonomy" id="1111708"/>
    <lineage>
        <taxon>Bacteria</taxon>
        <taxon>Bacillati</taxon>
        <taxon>Cyanobacteriota</taxon>
        <taxon>Cyanophyceae</taxon>
        <taxon>Synechococcales</taxon>
        <taxon>Merismopediaceae</taxon>
        <taxon>Synechocystis</taxon>
    </lineage>
</organism>
<protein>
    <submittedName>
        <fullName evidence="2">Sll1686 protein</fullName>
    </submittedName>
</protein>
<evidence type="ECO:0000313" key="2">
    <source>
        <dbReference type="EMBL" id="BAA16781.1"/>
    </source>
</evidence>
<sequence>MLVTDSLLLDYKRCQRRAYLNTHGSSEERRPERDFLLKLRQESQRHIQEVLEEQFPHYREPETPTYLGQERAQETKTLMAQGVDCIYRGCLYHSLPVNLHTDNNGHLPMLELLGHPHLLVKVPGESRWGPWQYRPVSIQLGRRPKPEYKILAAFYAQLLAVHQGPLPRWVEIILRRGNSYSVDLLEWLPRFHQTLADCVQTLIHQREPEVFISRQRCNLCHWYDHCYAIAQEQQHLSLVPGVTPSRYESLQMVGVLTIDSLARLQTQQVAELMGTAIAEQLQQQALALVEKRAMAKEKKVYPLPRSPVELYFDIEAEPERNLDYLLGVVVVDHGQKTEKFYGFMAKDPEEEGLIWQEFVQLIQTYPNAPIYHFSEYERETIKRLGKLYGTPPKVREKILEQCFDLHHYVVNHVICPVESYSLKSLASWLGFQWRDAQASGDQSVCWYDNWLTTGDRQFLELILRYNEDDCRATWILKDWLTKFFAGPA</sequence>
<dbReference type="KEGG" id="syn:sll1686"/>
<dbReference type="EMBL" id="BA000022">
    <property type="protein sequence ID" value="BAA16781.1"/>
    <property type="molecule type" value="Genomic_DNA"/>
</dbReference>
<accession>P72766</accession>
<dbReference type="PIR" id="S74629">
    <property type="entry name" value="S74629"/>
</dbReference>
<gene>
    <name evidence="2" type="ordered locus">sll1686</name>
</gene>
<evidence type="ECO:0000313" key="3">
    <source>
        <dbReference type="Proteomes" id="UP000001425"/>
    </source>
</evidence>
<keyword evidence="3" id="KW-1185">Reference proteome</keyword>
<dbReference type="PhylomeDB" id="P72766"/>
<dbReference type="InParanoid" id="P72766"/>
<name>P72766_SYNY3</name>
<evidence type="ECO:0000259" key="1">
    <source>
        <dbReference type="Pfam" id="PF13482"/>
    </source>
</evidence>
<dbReference type="EnsemblBacteria" id="BAA16781">
    <property type="protein sequence ID" value="BAA16781"/>
    <property type="gene ID" value="BAA16781"/>
</dbReference>
<dbReference type="eggNOG" id="COG2251">
    <property type="taxonomic scope" value="Bacteria"/>
</dbReference>
<dbReference type="InterPro" id="IPR019993">
    <property type="entry name" value="RecB_nuclease_TM0106_put"/>
</dbReference>
<dbReference type="AlphaFoldDB" id="P72766"/>
<dbReference type="Pfam" id="PF13482">
    <property type="entry name" value="RNase_H_2"/>
    <property type="match status" value="1"/>
</dbReference>
<dbReference type="PaxDb" id="1148-1651854"/>
<proteinExistence type="predicted"/>
<dbReference type="InterPro" id="IPR038720">
    <property type="entry name" value="YprB_RNase_H-like_dom"/>
</dbReference>
<dbReference type="STRING" id="1148.gene:10497637"/>
<reference evidence="2 3" key="2">
    <citation type="journal article" date="1996" name="DNA Res.">
        <title>Sequence analysis of the genome of the unicellular cyanobacterium Synechocystis sp. strain PCC6803. II. Sequence determination of the entire genome and assignment of potential protein-coding regions.</title>
        <authorList>
            <person name="Kaneko T."/>
            <person name="Sato S."/>
            <person name="Kotani H."/>
            <person name="Tanaka A."/>
            <person name="Asamizu E."/>
            <person name="Nakamura Y."/>
            <person name="Miyajima N."/>
            <person name="Hirosawa M."/>
            <person name="Sugiura M."/>
            <person name="Sasamoto S."/>
            <person name="Kimura T."/>
            <person name="Hosouchi T."/>
            <person name="Matsuno A."/>
            <person name="Muraki A."/>
            <person name="Nakazaki N."/>
            <person name="Naruo K."/>
            <person name="Okumura S."/>
            <person name="Shimpo S."/>
            <person name="Takeuchi C."/>
            <person name="Wada T."/>
            <person name="Watanabe A."/>
            <person name="Yamada M."/>
            <person name="Yasuda M."/>
            <person name="Tabata S."/>
        </authorList>
    </citation>
    <scope>NUCLEOTIDE SEQUENCE [LARGE SCALE GENOMIC DNA]</scope>
    <source>
        <strain evidence="3">ATCC 27184 / PCC 6803 / Kazusa</strain>
    </source>
</reference>
<dbReference type="SUPFAM" id="SSF53098">
    <property type="entry name" value="Ribonuclease H-like"/>
    <property type="match status" value="1"/>
</dbReference>
<dbReference type="InterPro" id="IPR012337">
    <property type="entry name" value="RNaseH-like_sf"/>
</dbReference>
<feature type="domain" description="YprB ribonuclease H-like" evidence="1">
    <location>
        <begin position="310"/>
        <end position="480"/>
    </location>
</feature>
<dbReference type="NCBIfam" id="TIGR03491">
    <property type="entry name" value="TM0106 family RecB-like putative nuclease"/>
    <property type="match status" value="1"/>
</dbReference>
<reference evidence="2 3" key="1">
    <citation type="journal article" date="1995" name="DNA Res.">
        <title>Sequence analysis of the genome of the unicellular cyanobacterium Synechocystis sp. strain PCC6803. I. Sequence features in the 1 Mb region from map positions 64% to 92% of the genome.</title>
        <authorList>
            <person name="Kaneko T."/>
            <person name="Tanaka A."/>
            <person name="Sato S."/>
            <person name="Kotani H."/>
            <person name="Sazuka T."/>
            <person name="Miyajima N."/>
            <person name="Sugiura M."/>
            <person name="Tabata S."/>
        </authorList>
    </citation>
    <scope>NUCLEOTIDE SEQUENCE [LARGE SCALE GENOMIC DNA]</scope>
    <source>
        <strain evidence="3">ATCC 27184 / PCC 6803 / Kazusa</strain>
    </source>
</reference>